<feature type="region of interest" description="Disordered" evidence="1">
    <location>
        <begin position="265"/>
        <end position="409"/>
    </location>
</feature>
<organism evidence="2 3">
    <name type="scientific">Chara braunii</name>
    <name type="common">Braun's stonewort</name>
    <dbReference type="NCBI Taxonomy" id="69332"/>
    <lineage>
        <taxon>Eukaryota</taxon>
        <taxon>Viridiplantae</taxon>
        <taxon>Streptophyta</taxon>
        <taxon>Charophyceae</taxon>
        <taxon>Charales</taxon>
        <taxon>Characeae</taxon>
        <taxon>Chara</taxon>
    </lineage>
</organism>
<accession>A0A388LK61</accession>
<reference evidence="2 3" key="1">
    <citation type="journal article" date="2018" name="Cell">
        <title>The Chara Genome: Secondary Complexity and Implications for Plant Terrestrialization.</title>
        <authorList>
            <person name="Nishiyama T."/>
            <person name="Sakayama H."/>
            <person name="Vries J.D."/>
            <person name="Buschmann H."/>
            <person name="Saint-Marcoux D."/>
            <person name="Ullrich K.K."/>
            <person name="Haas F.B."/>
            <person name="Vanderstraeten L."/>
            <person name="Becker D."/>
            <person name="Lang D."/>
            <person name="Vosolsobe S."/>
            <person name="Rombauts S."/>
            <person name="Wilhelmsson P.K.I."/>
            <person name="Janitza P."/>
            <person name="Kern R."/>
            <person name="Heyl A."/>
            <person name="Rumpler F."/>
            <person name="Villalobos L.I.A.C."/>
            <person name="Clay J.M."/>
            <person name="Skokan R."/>
            <person name="Toyoda A."/>
            <person name="Suzuki Y."/>
            <person name="Kagoshima H."/>
            <person name="Schijlen E."/>
            <person name="Tajeshwar N."/>
            <person name="Catarino B."/>
            <person name="Hetherington A.J."/>
            <person name="Saltykova A."/>
            <person name="Bonnot C."/>
            <person name="Breuninger H."/>
            <person name="Symeonidi A."/>
            <person name="Radhakrishnan G.V."/>
            <person name="Van Nieuwerburgh F."/>
            <person name="Deforce D."/>
            <person name="Chang C."/>
            <person name="Karol K.G."/>
            <person name="Hedrich R."/>
            <person name="Ulvskov P."/>
            <person name="Glockner G."/>
            <person name="Delwiche C.F."/>
            <person name="Petrasek J."/>
            <person name="Van de Peer Y."/>
            <person name="Friml J."/>
            <person name="Beilby M."/>
            <person name="Dolan L."/>
            <person name="Kohara Y."/>
            <person name="Sugano S."/>
            <person name="Fujiyama A."/>
            <person name="Delaux P.-M."/>
            <person name="Quint M."/>
            <person name="TheiBen G."/>
            <person name="Hagemann M."/>
            <person name="Harholt J."/>
            <person name="Dunand C."/>
            <person name="Zachgo S."/>
            <person name="Langdale J."/>
            <person name="Maumus F."/>
            <person name="Straeten D.V.D."/>
            <person name="Gould S.B."/>
            <person name="Rensing S.A."/>
        </authorList>
    </citation>
    <scope>NUCLEOTIDE SEQUENCE [LARGE SCALE GENOMIC DNA]</scope>
    <source>
        <strain evidence="2 3">S276</strain>
    </source>
</reference>
<feature type="compositionally biased region" description="Pro residues" evidence="1">
    <location>
        <begin position="355"/>
        <end position="371"/>
    </location>
</feature>
<feature type="compositionally biased region" description="Acidic residues" evidence="1">
    <location>
        <begin position="270"/>
        <end position="281"/>
    </location>
</feature>
<feature type="compositionally biased region" description="Acidic residues" evidence="1">
    <location>
        <begin position="123"/>
        <end position="133"/>
    </location>
</feature>
<dbReference type="EMBL" id="BFEA01000413">
    <property type="protein sequence ID" value="GBG82651.1"/>
    <property type="molecule type" value="Genomic_DNA"/>
</dbReference>
<gene>
    <name evidence="2" type="ORF">CBR_g35017</name>
</gene>
<sequence length="837" mass="89578">MMLRCTFCNQVSQGTQFQATRHFTQTNYCKDVSDKEFYEIVRRTHQKFEADHTKRVARYAAEREVDVPGTGGARGGEAGRRPVEGGVGGDGGHDVPEHPLGGGGSDTEEGVIHVDREARGPGEEEVSEHEDMPEFYPGTGERMEDWRRRAGKGAATEGSFKRKEGGTDPAATPTGKRLREQKVTDVYSCQTGFELEGADYILACRQFEDFHIQQGRFMDWGGAEVRARGRACSSDGEMIECASWWSQFVAGAPELQRRACIFRPYPREDDSNEEPVPEAADDPALRIPREIDETHDNPDSEEPKAHTARRAPDRADREMLGGEEEFWGPFGEVASIGGTEARVTTPTPTRRESSMPPPPAPSPAPPSPVSPLQPVMATADTEELGSSLPQRGLLHRGEAVRQRRLRSPSPGILQEEGALSAAAVEAGMAPAAVADAMMAAAVDEIAAAAAEAAVLEEMTATLLEEEAPAAGGAAGGATTVEVEGAVAVEEEEAPSADAVERWVAGPVEEEIAAQAEVQHGGDDERLMQQFLTKELNPVIAGMTPGVVRGFGISDSEMGTHLAFDLSMGLPPSCGGATSTDRAPSRDEAAGQTLTQIPRERTTTESPDAARDIMERERARLLASSNPRAQVFARALEEARLRETGGDCVQGVVVAGEDVAEGVATWAVDEALPGGAEAVDITVEGRPHAVDEAVQAGQPRRDEGAIDARRVVKETATGPVVPFSGLHLAQGRQSQAVQMAVHGVPPPVIMDLGSEPVVVPPCLPSHFAPQEVRRPLDAEELAREAVRDVTRLDQRIFDQRLEHPAWQAIPSVPYGPASPVWSGSTSTGGHVVGHVPRV</sequence>
<evidence type="ECO:0000313" key="2">
    <source>
        <dbReference type="EMBL" id="GBG82651.1"/>
    </source>
</evidence>
<evidence type="ECO:0000313" key="3">
    <source>
        <dbReference type="Proteomes" id="UP000265515"/>
    </source>
</evidence>
<keyword evidence="3" id="KW-1185">Reference proteome</keyword>
<proteinExistence type="predicted"/>
<dbReference type="Gramene" id="GBG82651">
    <property type="protein sequence ID" value="GBG82651"/>
    <property type="gene ID" value="CBR_g35017"/>
</dbReference>
<dbReference type="AlphaFoldDB" id="A0A388LK61"/>
<name>A0A388LK61_CHABU</name>
<feature type="region of interest" description="Disordered" evidence="1">
    <location>
        <begin position="67"/>
        <end position="175"/>
    </location>
</feature>
<dbReference type="Proteomes" id="UP000265515">
    <property type="component" value="Unassembled WGS sequence"/>
</dbReference>
<protein>
    <submittedName>
        <fullName evidence="2">Uncharacterized protein</fullName>
    </submittedName>
</protein>
<comment type="caution">
    <text evidence="2">The sequence shown here is derived from an EMBL/GenBank/DDBJ whole genome shotgun (WGS) entry which is preliminary data.</text>
</comment>
<feature type="region of interest" description="Disordered" evidence="1">
    <location>
        <begin position="573"/>
        <end position="593"/>
    </location>
</feature>
<evidence type="ECO:0000256" key="1">
    <source>
        <dbReference type="SAM" id="MobiDB-lite"/>
    </source>
</evidence>
<feature type="compositionally biased region" description="Basic and acidic residues" evidence="1">
    <location>
        <begin position="110"/>
        <end position="122"/>
    </location>
</feature>
<feature type="compositionally biased region" description="Basic and acidic residues" evidence="1">
    <location>
        <begin position="283"/>
        <end position="320"/>
    </location>
</feature>